<dbReference type="PANTHER" id="PTHR34215:SF1">
    <property type="entry name" value="YLXR DOMAIN-CONTAINING PROTEIN"/>
    <property type="match status" value="1"/>
</dbReference>
<name>A0A100YNH8_VEIPA</name>
<dbReference type="CDD" id="cd00279">
    <property type="entry name" value="YlxR"/>
    <property type="match status" value="1"/>
</dbReference>
<reference evidence="2" key="1">
    <citation type="submission" date="2021-02" db="EMBL/GenBank/DDBJ databases">
        <title>Infant gut strain persistence is associated with maternal origin, phylogeny, and functional potential including surface adhesion and iron acquisition.</title>
        <authorList>
            <person name="Lou Y.C."/>
        </authorList>
    </citation>
    <scope>NUCLEOTIDE SEQUENCE</scope>
    <source>
        <strain evidence="2">L3_108_031G1_dasL3_108_031G1_concoct_20</strain>
    </source>
</reference>
<dbReference type="SUPFAM" id="SSF64376">
    <property type="entry name" value="YlxR-like"/>
    <property type="match status" value="1"/>
</dbReference>
<dbReference type="RefSeq" id="WP_004693005.1">
    <property type="nucleotide sequence ID" value="NZ_AP031417.1"/>
</dbReference>
<evidence type="ECO:0000313" key="2">
    <source>
        <dbReference type="EMBL" id="MBS4892673.1"/>
    </source>
</evidence>
<evidence type="ECO:0000313" key="4">
    <source>
        <dbReference type="Proteomes" id="UP000778864"/>
    </source>
</evidence>
<dbReference type="Proteomes" id="UP000778864">
    <property type="component" value="Unassembled WGS sequence"/>
</dbReference>
<dbReference type="Proteomes" id="UP001228955">
    <property type="component" value="Chromosome"/>
</dbReference>
<dbReference type="AlphaFoldDB" id="A0A100YNH8"/>
<dbReference type="InterPro" id="IPR007393">
    <property type="entry name" value="YlxR_dom"/>
</dbReference>
<dbReference type="NCBIfam" id="NF047356">
    <property type="entry name" value="RNA_bind_RnpM"/>
    <property type="match status" value="1"/>
</dbReference>
<protein>
    <submittedName>
        <fullName evidence="2">YlxR family protein</fullName>
    </submittedName>
</protein>
<dbReference type="EMBL" id="CP133463">
    <property type="protein sequence ID" value="WMS18889.1"/>
    <property type="molecule type" value="Genomic_DNA"/>
</dbReference>
<dbReference type="InterPro" id="IPR037465">
    <property type="entry name" value="YlxR"/>
</dbReference>
<evidence type="ECO:0000313" key="3">
    <source>
        <dbReference type="EMBL" id="WMS18889.1"/>
    </source>
</evidence>
<dbReference type="EMBL" id="JAGZMU010000001">
    <property type="protein sequence ID" value="MBS4892673.1"/>
    <property type="molecule type" value="Genomic_DNA"/>
</dbReference>
<gene>
    <name evidence="2" type="ORF">KHZ90_02710</name>
    <name evidence="3" type="ORF">RDV51_05430</name>
</gene>
<reference evidence="3" key="2">
    <citation type="submission" date="2023-08" db="EMBL/GenBank/DDBJ databases">
        <title>Veillonella_parvula_DSM 2007_complete_genome_hifiasm_Zymo_Research_D6332.</title>
        <authorList>
            <person name="Damerum A."/>
        </authorList>
    </citation>
    <scope>NUCLEOTIDE SEQUENCE</scope>
    <source>
        <strain evidence="3">DSM 2007</strain>
    </source>
</reference>
<accession>A0A100YNH8</accession>
<evidence type="ECO:0000259" key="1">
    <source>
        <dbReference type="Pfam" id="PF04296"/>
    </source>
</evidence>
<dbReference type="Pfam" id="PF04296">
    <property type="entry name" value="YlxR"/>
    <property type="match status" value="1"/>
</dbReference>
<dbReference type="InterPro" id="IPR035931">
    <property type="entry name" value="YlxR-like_sf"/>
</dbReference>
<dbReference type="Gene3D" id="3.30.1230.10">
    <property type="entry name" value="YlxR-like"/>
    <property type="match status" value="1"/>
</dbReference>
<feature type="domain" description="YlxR" evidence="1">
    <location>
        <begin position="9"/>
        <end position="82"/>
    </location>
</feature>
<dbReference type="PANTHER" id="PTHR34215">
    <property type="entry name" value="BLL0784 PROTEIN"/>
    <property type="match status" value="1"/>
</dbReference>
<sequence length="89" mass="10016">MKPKSQPMRTCVGCGEPKAKRELIRVALSPDGNITIDRSGKAPGRGAYLCESMSCFEQAYKAKRLERSLKHSVSKEIYEALQRDLQENE</sequence>
<organism evidence="2 4">
    <name type="scientific">Veillonella parvula</name>
    <name type="common">Staphylococcus parvulus</name>
    <dbReference type="NCBI Taxonomy" id="29466"/>
    <lineage>
        <taxon>Bacteria</taxon>
        <taxon>Bacillati</taxon>
        <taxon>Bacillota</taxon>
        <taxon>Negativicutes</taxon>
        <taxon>Veillonellales</taxon>
        <taxon>Veillonellaceae</taxon>
        <taxon>Veillonella</taxon>
    </lineage>
</organism>
<proteinExistence type="predicted"/>